<comment type="caution">
    <text evidence="2">The sequence shown here is derived from an EMBL/GenBank/DDBJ whole genome shotgun (WGS) entry which is preliminary data.</text>
</comment>
<feature type="signal peptide" evidence="1">
    <location>
        <begin position="1"/>
        <end position="28"/>
    </location>
</feature>
<organism evidence="2 4">
    <name type="scientific">Gymnopilus junonius</name>
    <name type="common">Spectacular rustgill mushroom</name>
    <name type="synonym">Gymnopilus spectabilis subsp. junonius</name>
    <dbReference type="NCBI Taxonomy" id="109634"/>
    <lineage>
        <taxon>Eukaryota</taxon>
        <taxon>Fungi</taxon>
        <taxon>Dikarya</taxon>
        <taxon>Basidiomycota</taxon>
        <taxon>Agaricomycotina</taxon>
        <taxon>Agaricomycetes</taxon>
        <taxon>Agaricomycetidae</taxon>
        <taxon>Agaricales</taxon>
        <taxon>Agaricineae</taxon>
        <taxon>Hymenogastraceae</taxon>
        <taxon>Gymnopilus</taxon>
    </lineage>
</organism>
<accession>A0A9P5NBR0</accession>
<reference evidence="2" key="1">
    <citation type="submission" date="2020-11" db="EMBL/GenBank/DDBJ databases">
        <authorList>
            <consortium name="DOE Joint Genome Institute"/>
            <person name="Ahrendt S."/>
            <person name="Riley R."/>
            <person name="Andreopoulos W."/>
            <person name="LaButti K."/>
            <person name="Pangilinan J."/>
            <person name="Ruiz-duenas F.J."/>
            <person name="Barrasa J.M."/>
            <person name="Sanchez-Garcia M."/>
            <person name="Camarero S."/>
            <person name="Miyauchi S."/>
            <person name="Serrano A."/>
            <person name="Linde D."/>
            <person name="Babiker R."/>
            <person name="Drula E."/>
            <person name="Ayuso-Fernandez I."/>
            <person name="Pacheco R."/>
            <person name="Padilla G."/>
            <person name="Ferreira P."/>
            <person name="Barriuso J."/>
            <person name="Kellner H."/>
            <person name="Castanera R."/>
            <person name="Alfaro M."/>
            <person name="Ramirez L."/>
            <person name="Pisabarro A.G."/>
            <person name="Kuo A."/>
            <person name="Tritt A."/>
            <person name="Lipzen A."/>
            <person name="He G."/>
            <person name="Yan M."/>
            <person name="Ng V."/>
            <person name="Cullen D."/>
            <person name="Martin F."/>
            <person name="Rosso M.-N."/>
            <person name="Henrissat B."/>
            <person name="Hibbett D."/>
            <person name="Martinez A.T."/>
            <person name="Grigoriev I.V."/>
        </authorList>
    </citation>
    <scope>NUCLEOTIDE SEQUENCE</scope>
    <source>
        <strain evidence="2">AH 44721</strain>
    </source>
</reference>
<dbReference type="Proteomes" id="UP000724874">
    <property type="component" value="Unassembled WGS sequence"/>
</dbReference>
<evidence type="ECO:0000313" key="2">
    <source>
        <dbReference type="EMBL" id="KAF8876216.1"/>
    </source>
</evidence>
<gene>
    <name evidence="3" type="ORF">CPB84DRAFT_1545213</name>
    <name evidence="2" type="ORF">CPB84DRAFT_417774</name>
</gene>
<dbReference type="AlphaFoldDB" id="A0A9P5NBR0"/>
<evidence type="ECO:0000313" key="3">
    <source>
        <dbReference type="EMBL" id="KAF8886216.1"/>
    </source>
</evidence>
<feature type="chain" id="PRO_5040653530" description="Secreted protein" evidence="1">
    <location>
        <begin position="29"/>
        <end position="71"/>
    </location>
</feature>
<name>A0A9P5NBR0_GYMJU</name>
<dbReference type="EMBL" id="JADNYJ010000185">
    <property type="protein sequence ID" value="KAF8876216.1"/>
    <property type="molecule type" value="Genomic_DNA"/>
</dbReference>
<keyword evidence="4" id="KW-1185">Reference proteome</keyword>
<protein>
    <recommendedName>
        <fullName evidence="5">Secreted protein</fullName>
    </recommendedName>
</protein>
<evidence type="ECO:0000256" key="1">
    <source>
        <dbReference type="SAM" id="SignalP"/>
    </source>
</evidence>
<evidence type="ECO:0000313" key="4">
    <source>
        <dbReference type="Proteomes" id="UP000724874"/>
    </source>
</evidence>
<proteinExistence type="predicted"/>
<evidence type="ECO:0008006" key="5">
    <source>
        <dbReference type="Google" id="ProtNLM"/>
    </source>
</evidence>
<dbReference type="EMBL" id="JADNYJ010000097">
    <property type="protein sequence ID" value="KAF8886216.1"/>
    <property type="molecule type" value="Genomic_DNA"/>
</dbReference>
<sequence length="71" mass="8066">MSFPLLSASAFFLWSLLLPNFNFHLVAGKVKLLEWHSSLSTPRLLCEVQWSSGYDFCLTRDSQKVSSSILD</sequence>
<keyword evidence="1" id="KW-0732">Signal</keyword>